<evidence type="ECO:0008006" key="4">
    <source>
        <dbReference type="Google" id="ProtNLM"/>
    </source>
</evidence>
<dbReference type="EnsemblMetazoa" id="Aqu2.1.08297_001">
    <property type="protein sequence ID" value="Aqu2.1.08297_001"/>
    <property type="gene ID" value="Aqu2.1.08297"/>
</dbReference>
<name>A0A1X7T1J1_AMPQE</name>
<feature type="compositionally biased region" description="Polar residues" evidence="1">
    <location>
        <begin position="625"/>
        <end position="644"/>
    </location>
</feature>
<dbReference type="SUPFAM" id="SSF49265">
    <property type="entry name" value="Fibronectin type III"/>
    <property type="match status" value="2"/>
</dbReference>
<dbReference type="InterPro" id="IPR013783">
    <property type="entry name" value="Ig-like_fold"/>
</dbReference>
<feature type="transmembrane region" description="Helical" evidence="2">
    <location>
        <begin position="537"/>
        <end position="565"/>
    </location>
</feature>
<keyword evidence="2" id="KW-0812">Transmembrane</keyword>
<evidence type="ECO:0000313" key="3">
    <source>
        <dbReference type="EnsemblMetazoa" id="Aqu2.1.08297_001"/>
    </source>
</evidence>
<keyword evidence="2" id="KW-0472">Membrane</keyword>
<dbReference type="Gene3D" id="2.60.40.10">
    <property type="entry name" value="Immunoglobulins"/>
    <property type="match status" value="1"/>
</dbReference>
<accession>A0A1X7T1J1</accession>
<evidence type="ECO:0000256" key="2">
    <source>
        <dbReference type="SAM" id="Phobius"/>
    </source>
</evidence>
<organism evidence="3">
    <name type="scientific">Amphimedon queenslandica</name>
    <name type="common">Sponge</name>
    <dbReference type="NCBI Taxonomy" id="400682"/>
    <lineage>
        <taxon>Eukaryota</taxon>
        <taxon>Metazoa</taxon>
        <taxon>Porifera</taxon>
        <taxon>Demospongiae</taxon>
        <taxon>Heteroscleromorpha</taxon>
        <taxon>Haplosclerida</taxon>
        <taxon>Niphatidae</taxon>
        <taxon>Amphimedon</taxon>
    </lineage>
</organism>
<proteinExistence type="predicted"/>
<sequence length="644" mass="70646">CNCTTSTGTIDWNISYIALGSCDQNLIHVKSEHFNAATTDNATEYYGYNFTHNVDNNSSSLTFYLNTSESVSVTCRNGDKRDGATLVIPDAGYVKALINLTTDFNASGVTLHWEDIGNNCDSTEYNVAIYDNTSTSVLMYNTSDTTLHINSSDLFKNVTYTYTVKRCQHCSISKPFTLAPIEVMSVTIDTTNATDSCKNDSCCANVTLSIILESSDMCLKHPSQNYEISYNSNTEDKPVTFKINETEWTESLEHNETYCFTVIPINDFITGEPISLNTSILTFNLNHSESVLVECANGDEIHKMNKTVTDSGYYAKAPTNLTTTFDASGVTLQWKDTGNNCTSTEYQVTVISCSCASTSVLMYSTNETAILINSSDLLENVTYTYTVRGWNEQQSNNSEPFTLGNDTITSQCESPQNNNGLGTPSFNFTITANSTTDDCSDSCCTNITIFIQLVLNTSDPQYANLSYNISYDSITVNNESVVTNEGEWNKNIQLPHNEMHYSDSEQAKNQCKMTISESNSASSCPMEDCEKLSGGCIAAISVLGVLLLMAIIAVIVCSIILGLVCKKLVNTGRNRSVNSNKTELESLVSSNDDEPDGNEPDGNEIDENNLGGGNDKPDGNESDGNETNQMETNQMETNQMEMNQ</sequence>
<dbReference type="InterPro" id="IPR036116">
    <property type="entry name" value="FN3_sf"/>
</dbReference>
<dbReference type="AlphaFoldDB" id="A0A1X7T1J1"/>
<reference evidence="3" key="1">
    <citation type="submission" date="2017-05" db="UniProtKB">
        <authorList>
            <consortium name="EnsemblMetazoa"/>
        </authorList>
    </citation>
    <scope>IDENTIFICATION</scope>
</reference>
<feature type="region of interest" description="Disordered" evidence="1">
    <location>
        <begin position="580"/>
        <end position="644"/>
    </location>
</feature>
<evidence type="ECO:0000256" key="1">
    <source>
        <dbReference type="SAM" id="MobiDB-lite"/>
    </source>
</evidence>
<feature type="compositionally biased region" description="Acidic residues" evidence="1">
    <location>
        <begin position="591"/>
        <end position="607"/>
    </location>
</feature>
<dbReference type="InParanoid" id="A0A1X7T1J1"/>
<keyword evidence="2" id="KW-1133">Transmembrane helix</keyword>
<protein>
    <recommendedName>
        <fullName evidence="4">Fibronectin type-III domain-containing protein</fullName>
    </recommendedName>
</protein>